<dbReference type="RefSeq" id="WP_267280247.1">
    <property type="nucleotide sequence ID" value="NZ_JAOVZV010000003.1"/>
</dbReference>
<gene>
    <name evidence="1" type="ORF">OEA66_04445</name>
</gene>
<organism evidence="1 2">
    <name type="scientific">Chryseobacterium luquanense</name>
    <dbReference type="NCBI Taxonomy" id="2983766"/>
    <lineage>
        <taxon>Bacteria</taxon>
        <taxon>Pseudomonadati</taxon>
        <taxon>Bacteroidota</taxon>
        <taxon>Flavobacteriia</taxon>
        <taxon>Flavobacteriales</taxon>
        <taxon>Weeksellaceae</taxon>
        <taxon>Chryseobacterium group</taxon>
        <taxon>Chryseobacterium</taxon>
    </lineage>
</organism>
<name>A0ABT3Y0E0_9FLAO</name>
<accession>A0ABT3Y0E0</accession>
<evidence type="ECO:0000313" key="2">
    <source>
        <dbReference type="Proteomes" id="UP001070176"/>
    </source>
</evidence>
<dbReference type="Proteomes" id="UP001070176">
    <property type="component" value="Unassembled WGS sequence"/>
</dbReference>
<comment type="caution">
    <text evidence="1">The sequence shown here is derived from an EMBL/GenBank/DDBJ whole genome shotgun (WGS) entry which is preliminary data.</text>
</comment>
<reference evidence="1" key="1">
    <citation type="submission" date="2022-10" db="EMBL/GenBank/DDBJ databases">
        <title>Chryseobacterium sp. nov., a novel bacterial species.</title>
        <authorList>
            <person name="Cao Y."/>
        </authorList>
    </citation>
    <scope>NUCLEOTIDE SEQUENCE</scope>
    <source>
        <strain evidence="1">KC 927</strain>
    </source>
</reference>
<proteinExistence type="predicted"/>
<keyword evidence="2" id="KW-1185">Reference proteome</keyword>
<evidence type="ECO:0000313" key="1">
    <source>
        <dbReference type="EMBL" id="MCX8531605.1"/>
    </source>
</evidence>
<evidence type="ECO:0008006" key="3">
    <source>
        <dbReference type="Google" id="ProtNLM"/>
    </source>
</evidence>
<protein>
    <recommendedName>
        <fullName evidence="3">YD repeat-containing protein</fullName>
    </recommendedName>
</protein>
<dbReference type="EMBL" id="JAOVZV010000003">
    <property type="protein sequence ID" value="MCX8531605.1"/>
    <property type="molecule type" value="Genomic_DNA"/>
</dbReference>
<sequence>MKKYFFLSLMSSVVIFNSCNSTDENEIITDPVEQRILLSKVTTVYYDNPASPQTTVSTLEYNNQGQLTKTVSLGESSIIEYNSSGKPFKINHYKADGTLDYYSSFSYNGENLTNIKAIYDETSLNRTINYTYSNGKVANSTLCQTENCSNPIISTYTYNGDNITVETSEMSGGISSSNKREYLYDNQLNPYTFTNKYFRIMMGGAYAMSKNNYASEKISYKDSAGNWVQNQQIIYDITYNSAQLPTQVIGKSTNGTNYVKYNYEYILQ</sequence>